<evidence type="ECO:0000259" key="3">
    <source>
        <dbReference type="Pfam" id="PF13579"/>
    </source>
</evidence>
<sequence length="387" mass="41344">MKVVIAHNRYRSDAPSGENTIVDLEIEQLGAAGLTVVPFLRSSDEIPTMSRGQRALLPLSPIYSPSSTAALDALLREHRPDVLHLHNPYPLLSPWVVRTAHKHGVPVIQTVHNYRQVCAPGVYFRDGHVCTDCKGRAFALPAITNRCYRDSAAQSAIMATTLAVHRGTWKSVDRYIALTSQIAEHLRDFGIPAERIVIKPNGINDPGQPTPIGEGVLFAARLAPEKGLGLLLEAWSRHPDGSLGTLRIAGDGEQRGLAEQAAAIRGDVVYLGPLDRAGVFRELAGSALLAAPSMWHDVLPTSIIESLASGRPALGTTLGGSPFVIGDAGWTAEPTVDAWAAALPVAVREAASLADKARARYESTFHPSVTTGQLVDVYAGLIAGRGR</sequence>
<dbReference type="EMBL" id="JACHMN010000002">
    <property type="protein sequence ID" value="MBB5871128.1"/>
    <property type="molecule type" value="Genomic_DNA"/>
</dbReference>
<evidence type="ECO:0000256" key="1">
    <source>
        <dbReference type="ARBA" id="ARBA00022676"/>
    </source>
</evidence>
<dbReference type="GO" id="GO:0016757">
    <property type="term" value="F:glycosyltransferase activity"/>
    <property type="evidence" value="ECO:0007669"/>
    <property type="project" value="UniProtKB-KW"/>
</dbReference>
<dbReference type="InterPro" id="IPR028098">
    <property type="entry name" value="Glyco_trans_4-like_N"/>
</dbReference>
<comment type="caution">
    <text evidence="4">The sequence shown here is derived from an EMBL/GenBank/DDBJ whole genome shotgun (WGS) entry which is preliminary data.</text>
</comment>
<feature type="domain" description="Glycosyltransferase subfamily 4-like N-terminal" evidence="3">
    <location>
        <begin position="27"/>
        <end position="202"/>
    </location>
</feature>
<keyword evidence="1" id="KW-0328">Glycosyltransferase</keyword>
<dbReference type="Pfam" id="PF13692">
    <property type="entry name" value="Glyco_trans_1_4"/>
    <property type="match status" value="1"/>
</dbReference>
<evidence type="ECO:0000256" key="2">
    <source>
        <dbReference type="ARBA" id="ARBA00022679"/>
    </source>
</evidence>
<dbReference type="GO" id="GO:1901137">
    <property type="term" value="P:carbohydrate derivative biosynthetic process"/>
    <property type="evidence" value="ECO:0007669"/>
    <property type="project" value="UniProtKB-ARBA"/>
</dbReference>
<dbReference type="PANTHER" id="PTHR45947">
    <property type="entry name" value="SULFOQUINOVOSYL TRANSFERASE SQD2"/>
    <property type="match status" value="1"/>
</dbReference>
<keyword evidence="2 4" id="KW-0808">Transferase</keyword>
<proteinExistence type="predicted"/>
<dbReference type="Proteomes" id="UP000587527">
    <property type="component" value="Unassembled WGS sequence"/>
</dbReference>
<organism evidence="4 5">
    <name type="scientific">Allocatelliglobosispora scoriae</name>
    <dbReference type="NCBI Taxonomy" id="643052"/>
    <lineage>
        <taxon>Bacteria</taxon>
        <taxon>Bacillati</taxon>
        <taxon>Actinomycetota</taxon>
        <taxon>Actinomycetes</taxon>
        <taxon>Micromonosporales</taxon>
        <taxon>Micromonosporaceae</taxon>
        <taxon>Allocatelliglobosispora</taxon>
    </lineage>
</organism>
<accession>A0A841BUK1</accession>
<keyword evidence="5" id="KW-1185">Reference proteome</keyword>
<dbReference type="InterPro" id="IPR050194">
    <property type="entry name" value="Glycosyltransferase_grp1"/>
</dbReference>
<evidence type="ECO:0000313" key="5">
    <source>
        <dbReference type="Proteomes" id="UP000587527"/>
    </source>
</evidence>
<dbReference type="Pfam" id="PF13579">
    <property type="entry name" value="Glyco_trans_4_4"/>
    <property type="match status" value="1"/>
</dbReference>
<dbReference type="AlphaFoldDB" id="A0A841BUK1"/>
<evidence type="ECO:0000313" key="4">
    <source>
        <dbReference type="EMBL" id="MBB5871128.1"/>
    </source>
</evidence>
<name>A0A841BUK1_9ACTN</name>
<dbReference type="PANTHER" id="PTHR45947:SF13">
    <property type="entry name" value="TRANSFERASE"/>
    <property type="match status" value="1"/>
</dbReference>
<dbReference type="Gene3D" id="3.40.50.2000">
    <property type="entry name" value="Glycogen Phosphorylase B"/>
    <property type="match status" value="2"/>
</dbReference>
<dbReference type="SUPFAM" id="SSF53756">
    <property type="entry name" value="UDP-Glycosyltransferase/glycogen phosphorylase"/>
    <property type="match status" value="1"/>
</dbReference>
<dbReference type="RefSeq" id="WP_184838978.1">
    <property type="nucleotide sequence ID" value="NZ_JACHMN010000002.1"/>
</dbReference>
<gene>
    <name evidence="4" type="ORF">F4553_004507</name>
</gene>
<protein>
    <submittedName>
        <fullName evidence="4">Glycosyltransferase involved in cell wall biosynthesis</fullName>
    </submittedName>
</protein>
<reference evidence="4 5" key="1">
    <citation type="submission" date="2020-08" db="EMBL/GenBank/DDBJ databases">
        <title>Sequencing the genomes of 1000 actinobacteria strains.</title>
        <authorList>
            <person name="Klenk H.-P."/>
        </authorList>
    </citation>
    <scope>NUCLEOTIDE SEQUENCE [LARGE SCALE GENOMIC DNA]</scope>
    <source>
        <strain evidence="4 5">DSM 45362</strain>
    </source>
</reference>